<dbReference type="AlphaFoldDB" id="A0A1G9XXK9"/>
<keyword evidence="2" id="KW-1185">Reference proteome</keyword>
<gene>
    <name evidence="1" type="ORF">SAMN05192554_11229</name>
</gene>
<organism evidence="1 2">
    <name type="scientific">Haloarchaeobius iranensis</name>
    <dbReference type="NCBI Taxonomy" id="996166"/>
    <lineage>
        <taxon>Archaea</taxon>
        <taxon>Methanobacteriati</taxon>
        <taxon>Methanobacteriota</taxon>
        <taxon>Stenosarchaea group</taxon>
        <taxon>Halobacteria</taxon>
        <taxon>Halobacteriales</taxon>
        <taxon>Halorubellaceae</taxon>
        <taxon>Haloarchaeobius</taxon>
    </lineage>
</organism>
<dbReference type="Proteomes" id="UP000199370">
    <property type="component" value="Unassembled WGS sequence"/>
</dbReference>
<accession>A0A1G9XXK9</accession>
<dbReference type="STRING" id="996166.SAMN05192554_11229"/>
<reference evidence="1 2" key="1">
    <citation type="submission" date="2016-10" db="EMBL/GenBank/DDBJ databases">
        <authorList>
            <person name="de Groot N.N."/>
        </authorList>
    </citation>
    <scope>NUCLEOTIDE SEQUENCE [LARGE SCALE GENOMIC DNA]</scope>
    <source>
        <strain evidence="2">EB21,IBRC-M 10013,KCTC 4048</strain>
    </source>
</reference>
<evidence type="ECO:0000313" key="2">
    <source>
        <dbReference type="Proteomes" id="UP000199370"/>
    </source>
</evidence>
<name>A0A1G9XXK9_9EURY</name>
<dbReference type="EMBL" id="FNIA01000012">
    <property type="protein sequence ID" value="SDN01519.1"/>
    <property type="molecule type" value="Genomic_DNA"/>
</dbReference>
<sequence length="41" mass="4543">MSNEPPNLSTYEDMADVTFDLSDTDISEDAVNAELESLFES</sequence>
<evidence type="ECO:0000313" key="1">
    <source>
        <dbReference type="EMBL" id="SDN01519.1"/>
    </source>
</evidence>
<protein>
    <submittedName>
        <fullName evidence="1">Uncharacterized protein</fullName>
    </submittedName>
</protein>
<proteinExistence type="predicted"/>